<protein>
    <submittedName>
        <fullName evidence="4">Putative membrane</fullName>
    </submittedName>
</protein>
<dbReference type="GO" id="GO:0005829">
    <property type="term" value="C:cytosol"/>
    <property type="evidence" value="ECO:0007669"/>
    <property type="project" value="TreeGrafter"/>
</dbReference>
<dbReference type="GO" id="GO:0007264">
    <property type="term" value="P:small GTPase-mediated signal transduction"/>
    <property type="evidence" value="ECO:0007669"/>
    <property type="project" value="InterPro"/>
</dbReference>
<dbReference type="GO" id="GO:0006892">
    <property type="term" value="P:post-Golgi vesicle-mediated transport"/>
    <property type="evidence" value="ECO:0007669"/>
    <property type="project" value="TreeGrafter"/>
</dbReference>
<sequence>ENNKLNINSLIIDNNDKKNKTKVVCAKCESLILTPGKSTLSENEHSLPLMEQRKNTTPSDFEVEIFKKFWAVNDMFTFENIGFSHTVETTKYLICADCEIGPIGYFDTPTKMSYIALERVKHVD</sequence>
<dbReference type="InterPro" id="IPR011323">
    <property type="entry name" value="Mss4/transl-control_tumour"/>
</dbReference>
<keyword evidence="2" id="KW-0344">Guanine-nucleotide releasing factor</keyword>
<keyword evidence="3" id="KW-0653">Protein transport</keyword>
<evidence type="ECO:0000256" key="1">
    <source>
        <dbReference type="ARBA" id="ARBA00022448"/>
    </source>
</evidence>
<dbReference type="GO" id="GO:0008270">
    <property type="term" value="F:zinc ion binding"/>
    <property type="evidence" value="ECO:0007669"/>
    <property type="project" value="TreeGrafter"/>
</dbReference>
<proteinExistence type="evidence at transcript level"/>
<dbReference type="EMBL" id="GANO01003080">
    <property type="protein sequence ID" value="JAB56791.1"/>
    <property type="molecule type" value="mRNA"/>
</dbReference>
<dbReference type="Gene3D" id="2.170.150.10">
    <property type="entry name" value="Metal Binding Protein, Guanine Nucleotide Exchange Factor, Chain A"/>
    <property type="match status" value="1"/>
</dbReference>
<evidence type="ECO:0000313" key="4">
    <source>
        <dbReference type="EMBL" id="JAB56791.1"/>
    </source>
</evidence>
<dbReference type="GO" id="GO:0015031">
    <property type="term" value="P:protein transport"/>
    <property type="evidence" value="ECO:0007669"/>
    <property type="project" value="UniProtKB-KW"/>
</dbReference>
<dbReference type="AlphaFoldDB" id="U5ESV1"/>
<accession>U5ESV1</accession>
<evidence type="ECO:0000256" key="2">
    <source>
        <dbReference type="ARBA" id="ARBA00022658"/>
    </source>
</evidence>
<dbReference type="PANTHER" id="PTHR13276:SF0">
    <property type="entry name" value="GUANINE NUCLEOTIDE EXCHANGE FACTOR MSS4"/>
    <property type="match status" value="1"/>
</dbReference>
<dbReference type="GO" id="GO:0016020">
    <property type="term" value="C:membrane"/>
    <property type="evidence" value="ECO:0007669"/>
    <property type="project" value="TreeGrafter"/>
</dbReference>
<name>U5ESV1_9DIPT</name>
<feature type="non-terminal residue" evidence="4">
    <location>
        <position position="1"/>
    </location>
</feature>
<dbReference type="PROSITE" id="PS51796">
    <property type="entry name" value="MSS4"/>
    <property type="match status" value="1"/>
</dbReference>
<dbReference type="InterPro" id="IPR011057">
    <property type="entry name" value="Mss4-like_sf"/>
</dbReference>
<evidence type="ECO:0000256" key="3">
    <source>
        <dbReference type="ARBA" id="ARBA00022927"/>
    </source>
</evidence>
<dbReference type="GO" id="GO:0005085">
    <property type="term" value="F:guanyl-nucleotide exchange factor activity"/>
    <property type="evidence" value="ECO:0007669"/>
    <property type="project" value="UniProtKB-KW"/>
</dbReference>
<dbReference type="Pfam" id="PF04421">
    <property type="entry name" value="Mss4"/>
    <property type="match status" value="1"/>
</dbReference>
<dbReference type="PANTHER" id="PTHR13276">
    <property type="entry name" value="GUANINE NUCLEOTIDE EXCHANGE FACTOR MSS4"/>
    <property type="match status" value="1"/>
</dbReference>
<reference evidence="4" key="1">
    <citation type="journal article" date="2014" name="Insect Biochem. Mol. Biol.">
        <title>An insight into the sialome of the frog biting fly, Corethrella appendiculata.</title>
        <authorList>
            <person name="Ribeiro J.M.C."/>
            <person name="Chagas A.C."/>
            <person name="Pham V.M."/>
            <person name="Lounibos L.P."/>
            <person name="Calvo E."/>
        </authorList>
    </citation>
    <scope>NUCLEOTIDE SEQUENCE</scope>
    <source>
        <tissue evidence="4">Salivary glands</tissue>
    </source>
</reference>
<keyword evidence="1" id="KW-0813">Transport</keyword>
<dbReference type="FunFam" id="2.170.150.10:FF:000005">
    <property type="entry name" value="Guanine nucleotide exchange factor MSS4"/>
    <property type="match status" value="1"/>
</dbReference>
<dbReference type="InterPro" id="IPR007515">
    <property type="entry name" value="Mss4"/>
</dbReference>
<organism evidence="4">
    <name type="scientific">Corethrella appendiculata</name>
    <dbReference type="NCBI Taxonomy" id="1370023"/>
    <lineage>
        <taxon>Eukaryota</taxon>
        <taxon>Metazoa</taxon>
        <taxon>Ecdysozoa</taxon>
        <taxon>Arthropoda</taxon>
        <taxon>Hexapoda</taxon>
        <taxon>Insecta</taxon>
        <taxon>Pterygota</taxon>
        <taxon>Neoptera</taxon>
        <taxon>Endopterygota</taxon>
        <taxon>Diptera</taxon>
        <taxon>Nematocera</taxon>
        <taxon>Culicoidea</taxon>
        <taxon>Chaoboridae</taxon>
        <taxon>Corethrella</taxon>
    </lineage>
</organism>
<dbReference type="SUPFAM" id="SSF51316">
    <property type="entry name" value="Mss4-like"/>
    <property type="match status" value="1"/>
</dbReference>